<gene>
    <name evidence="1" type="ORF">B5P44_p00292</name>
</gene>
<proteinExistence type="predicted"/>
<reference evidence="1" key="1">
    <citation type="journal article" date="2018" name="Front. Microbiol.">
        <title>Beyond the Limits: tRNA Array Units in Mycobacterium Genomes.</title>
        <authorList>
            <person name="Morgado S.M."/>
            <person name="Vicente A.C."/>
        </authorList>
    </citation>
    <scope>NUCLEOTIDE SEQUENCE</scope>
    <source>
        <strain evidence="1">CBMA 213</strain>
        <plasmid evidence="1">pCBMA213_1</plasmid>
    </source>
</reference>
<keyword evidence="1" id="KW-0614">Plasmid</keyword>
<organism evidence="1">
    <name type="scientific">Mycolicibacterium sp. CBMA 213</name>
    <dbReference type="NCBI Taxonomy" id="1968788"/>
    <lineage>
        <taxon>Bacteria</taxon>
        <taxon>Bacillati</taxon>
        <taxon>Actinomycetota</taxon>
        <taxon>Actinomycetes</taxon>
        <taxon>Mycobacteriales</taxon>
        <taxon>Mycobacteriaceae</taxon>
        <taxon>Mycolicibacterium</taxon>
    </lineage>
</organism>
<dbReference type="AlphaFoldDB" id="A0A343VRR3"/>
<dbReference type="RefSeq" id="WP_172692693.1">
    <property type="nucleotide sequence ID" value="NZ_MF600313.1"/>
</dbReference>
<name>A0A343VRR3_9MYCO</name>
<sequence length="107" mass="11978">MDLGEPSHEICTQTHPSRKEYTVSNLAGFQRALDLYGAAVYWRSTGTVEDNEPEVLATELRERAAAAGASREQLDDAEQYARECVSKHRKPLMAGHSFSQLRNEAVR</sequence>
<dbReference type="EMBL" id="MF600313">
    <property type="protein sequence ID" value="AVN58587.1"/>
    <property type="molecule type" value="Genomic_DNA"/>
</dbReference>
<protein>
    <submittedName>
        <fullName evidence="1">Uncharacterized protein</fullName>
    </submittedName>
</protein>
<accession>A0A343VRR3</accession>
<evidence type="ECO:0000313" key="1">
    <source>
        <dbReference type="EMBL" id="AVN58587.1"/>
    </source>
</evidence>
<geneLocation type="plasmid" evidence="1">
    <name>pCBMA213_1</name>
</geneLocation>